<accession>A0ABZ1CFG7</accession>
<dbReference type="Pfam" id="PF02050">
    <property type="entry name" value="FliJ"/>
    <property type="match status" value="1"/>
</dbReference>
<evidence type="ECO:0000256" key="10">
    <source>
        <dbReference type="ARBA" id="ARBA00023225"/>
    </source>
</evidence>
<organism evidence="11 12">
    <name type="scientific">Thiobacillus sedimenti</name>
    <dbReference type="NCBI Taxonomy" id="3110231"/>
    <lineage>
        <taxon>Bacteria</taxon>
        <taxon>Pseudomonadati</taxon>
        <taxon>Pseudomonadota</taxon>
        <taxon>Betaproteobacteria</taxon>
        <taxon>Nitrosomonadales</taxon>
        <taxon>Thiobacillaceae</taxon>
        <taxon>Thiobacillus</taxon>
    </lineage>
</organism>
<dbReference type="EMBL" id="CP141769">
    <property type="protein sequence ID" value="WRS37941.1"/>
    <property type="molecule type" value="Genomic_DNA"/>
</dbReference>
<keyword evidence="5" id="KW-1003">Cell membrane</keyword>
<protein>
    <recommendedName>
        <fullName evidence="3">Flagellar FliJ protein</fullName>
    </recommendedName>
</protein>
<evidence type="ECO:0000256" key="1">
    <source>
        <dbReference type="ARBA" id="ARBA00004413"/>
    </source>
</evidence>
<keyword evidence="7" id="KW-1005">Bacterial flagellum biogenesis</keyword>
<evidence type="ECO:0000256" key="8">
    <source>
        <dbReference type="ARBA" id="ARBA00022927"/>
    </source>
</evidence>
<keyword evidence="6" id="KW-0145">Chemotaxis</keyword>
<sequence>MKPFALARVLQLAERRSEALARAVKLAHGMWLRARGHQVQLRALRDARIVQLAGELRGGVPAAQLRETHRLQCAQAEDMLAAQAAIDAAHREWQARLAEWLQSEQRVKALRLLEQRHRAHAAVQQRRLEQRDHDELVELTHRREGGGR</sequence>
<evidence type="ECO:0000256" key="6">
    <source>
        <dbReference type="ARBA" id="ARBA00022500"/>
    </source>
</evidence>
<evidence type="ECO:0000313" key="11">
    <source>
        <dbReference type="EMBL" id="WRS37941.1"/>
    </source>
</evidence>
<gene>
    <name evidence="11" type="ORF">VA613_07880</name>
</gene>
<keyword evidence="11" id="KW-0969">Cilium</keyword>
<evidence type="ECO:0000256" key="9">
    <source>
        <dbReference type="ARBA" id="ARBA00023136"/>
    </source>
</evidence>
<dbReference type="InterPro" id="IPR053716">
    <property type="entry name" value="Flag_assembly_chemotaxis_eff"/>
</dbReference>
<keyword evidence="9" id="KW-0472">Membrane</keyword>
<keyword evidence="4" id="KW-0813">Transport</keyword>
<keyword evidence="11" id="KW-0966">Cell projection</keyword>
<keyword evidence="12" id="KW-1185">Reference proteome</keyword>
<dbReference type="InterPro" id="IPR012823">
    <property type="entry name" value="Flagell_FliJ"/>
</dbReference>
<comment type="similarity">
    <text evidence="2">Belongs to the FliJ family.</text>
</comment>
<evidence type="ECO:0000256" key="3">
    <source>
        <dbReference type="ARBA" id="ARBA00020392"/>
    </source>
</evidence>
<evidence type="ECO:0000313" key="12">
    <source>
        <dbReference type="Proteomes" id="UP001334732"/>
    </source>
</evidence>
<dbReference type="Proteomes" id="UP001334732">
    <property type="component" value="Chromosome"/>
</dbReference>
<dbReference type="Gene3D" id="1.10.287.1700">
    <property type="match status" value="1"/>
</dbReference>
<dbReference type="RefSeq" id="WP_324778555.1">
    <property type="nucleotide sequence ID" value="NZ_CP141769.1"/>
</dbReference>
<evidence type="ECO:0000256" key="5">
    <source>
        <dbReference type="ARBA" id="ARBA00022475"/>
    </source>
</evidence>
<evidence type="ECO:0000256" key="7">
    <source>
        <dbReference type="ARBA" id="ARBA00022795"/>
    </source>
</evidence>
<comment type="subcellular location">
    <subcellularLocation>
        <location evidence="1">Cell membrane</location>
        <topology evidence="1">Peripheral membrane protein</topology>
        <orientation evidence="1">Cytoplasmic side</orientation>
    </subcellularLocation>
</comment>
<name>A0ABZ1CFG7_9PROT</name>
<evidence type="ECO:0000256" key="2">
    <source>
        <dbReference type="ARBA" id="ARBA00010004"/>
    </source>
</evidence>
<keyword evidence="11" id="KW-0282">Flagellum</keyword>
<evidence type="ECO:0000256" key="4">
    <source>
        <dbReference type="ARBA" id="ARBA00022448"/>
    </source>
</evidence>
<proteinExistence type="inferred from homology"/>
<keyword evidence="8" id="KW-0653">Protein transport</keyword>
<keyword evidence="10" id="KW-1006">Bacterial flagellum protein export</keyword>
<reference evidence="11 12" key="1">
    <citation type="submission" date="2023-12" db="EMBL/GenBank/DDBJ databases">
        <title>Thiobacillus sedimentum sp. nov., a chemolithoautotrophic sulfur-oxidizing bacterium isolated from freshwater sediment.</title>
        <authorList>
            <person name="Luo J."/>
            <person name="Dai C."/>
        </authorList>
    </citation>
    <scope>NUCLEOTIDE SEQUENCE [LARGE SCALE GENOMIC DNA]</scope>
    <source>
        <strain evidence="11 12">SCUT-2</strain>
    </source>
</reference>